<organism evidence="1 2">
    <name type="scientific">Pedobacter lusitanus</name>
    <dbReference type="NCBI Taxonomy" id="1503925"/>
    <lineage>
        <taxon>Bacteria</taxon>
        <taxon>Pseudomonadati</taxon>
        <taxon>Bacteroidota</taxon>
        <taxon>Sphingobacteriia</taxon>
        <taxon>Sphingobacteriales</taxon>
        <taxon>Sphingobacteriaceae</taxon>
        <taxon>Pedobacter</taxon>
    </lineage>
</organism>
<evidence type="ECO:0000313" key="2">
    <source>
        <dbReference type="Proteomes" id="UP000032049"/>
    </source>
</evidence>
<evidence type="ECO:0000313" key="1">
    <source>
        <dbReference type="EMBL" id="KIO75590.1"/>
    </source>
</evidence>
<reference evidence="1 2" key="1">
    <citation type="submission" date="2015-01" db="EMBL/GenBank/DDBJ databases">
        <title>Draft genome sequence of Pedobacter sp. NL19 isolated from sludge of an effluent treatment pond in an abandoned uranium mine.</title>
        <authorList>
            <person name="Santos T."/>
            <person name="Caetano T."/>
            <person name="Covas C."/>
            <person name="Cruz A."/>
            <person name="Mendo S."/>
        </authorList>
    </citation>
    <scope>NUCLEOTIDE SEQUENCE [LARGE SCALE GENOMIC DNA]</scope>
    <source>
        <strain evidence="1 2">NL19</strain>
    </source>
</reference>
<evidence type="ECO:0008006" key="3">
    <source>
        <dbReference type="Google" id="ProtNLM"/>
    </source>
</evidence>
<dbReference type="Proteomes" id="UP000032049">
    <property type="component" value="Unassembled WGS sequence"/>
</dbReference>
<sequence length="135" mass="15654">MTKLEKIKEAYGNKYNSSVSDTDGWAPWNCIDLMPLPDSYQTKNIGNTTFIRPISLNGIEDNNGWQKIESEDDLPTDRTKEYLIVVDGLKGYRQAFYDKDKWCFFHIVSDGTRHLSSYNSVTHWKPIVKDLPPIY</sequence>
<dbReference type="RefSeq" id="WP_041884643.1">
    <property type="nucleotide sequence ID" value="NZ_CP157278.1"/>
</dbReference>
<dbReference type="AlphaFoldDB" id="A0A0D0GHH9"/>
<proteinExistence type="predicted"/>
<gene>
    <name evidence="1" type="ORF">TH53_19830</name>
</gene>
<accession>A0A0D0GHH9</accession>
<comment type="caution">
    <text evidence="1">The sequence shown here is derived from an EMBL/GenBank/DDBJ whole genome shotgun (WGS) entry which is preliminary data.</text>
</comment>
<dbReference type="EMBL" id="JXRA01000093">
    <property type="protein sequence ID" value="KIO75590.1"/>
    <property type="molecule type" value="Genomic_DNA"/>
</dbReference>
<keyword evidence="2" id="KW-1185">Reference proteome</keyword>
<name>A0A0D0GHH9_9SPHI</name>
<protein>
    <recommendedName>
        <fullName evidence="3">DUF551 domain-containing protein</fullName>
    </recommendedName>
</protein>
<dbReference type="OrthoDB" id="799784at2"/>
<dbReference type="STRING" id="1503925.TH53_19830"/>